<dbReference type="GO" id="GO:0006203">
    <property type="term" value="P:dGTP catabolic process"/>
    <property type="evidence" value="ECO:0007669"/>
    <property type="project" value="TreeGrafter"/>
</dbReference>
<dbReference type="InterPro" id="IPR011551">
    <property type="entry name" value="NTP_PyrPHydrolase_MazG"/>
</dbReference>
<dbReference type="Pfam" id="PF03819">
    <property type="entry name" value="MazG"/>
    <property type="match status" value="1"/>
</dbReference>
<evidence type="ECO:0000313" key="7">
    <source>
        <dbReference type="Proteomes" id="UP000824201"/>
    </source>
</evidence>
<feature type="domain" description="Calcineurin-like phosphoesterase" evidence="5">
    <location>
        <begin position="1"/>
        <end position="161"/>
    </location>
</feature>
<gene>
    <name evidence="6" type="primary">yfcE</name>
    <name evidence="6" type="ORF">IAC96_00325</name>
</gene>
<comment type="cofactor">
    <cofactor evidence="2">
        <name>a divalent metal cation</name>
        <dbReference type="ChEBI" id="CHEBI:60240"/>
    </cofactor>
</comment>
<dbReference type="CDD" id="cd00841">
    <property type="entry name" value="MPP_YfcE"/>
    <property type="match status" value="1"/>
</dbReference>
<comment type="similarity">
    <text evidence="1 2">Belongs to the metallophosphoesterase superfamily. YfcE family.</text>
</comment>
<dbReference type="EC" id="3.1.4.-" evidence="2"/>
<proteinExistence type="inferred from homology"/>
<dbReference type="CDD" id="cd11528">
    <property type="entry name" value="NTP-PPase_MazG_Nterm"/>
    <property type="match status" value="1"/>
</dbReference>
<dbReference type="GO" id="GO:0006950">
    <property type="term" value="P:response to stress"/>
    <property type="evidence" value="ECO:0007669"/>
    <property type="project" value="UniProtKB-ARBA"/>
</dbReference>
<dbReference type="Proteomes" id="UP000824201">
    <property type="component" value="Unassembled WGS sequence"/>
</dbReference>
<dbReference type="GO" id="GO:0046076">
    <property type="term" value="P:dTTP catabolic process"/>
    <property type="evidence" value="ECO:0007669"/>
    <property type="project" value="TreeGrafter"/>
</dbReference>
<dbReference type="NCBIfam" id="NF006988">
    <property type="entry name" value="PRK09453.1"/>
    <property type="match status" value="1"/>
</dbReference>
<dbReference type="Pfam" id="PF12850">
    <property type="entry name" value="Metallophos_2"/>
    <property type="match status" value="1"/>
</dbReference>
<keyword evidence="3" id="KW-0175">Coiled coil</keyword>
<dbReference type="GO" id="GO:0046872">
    <property type="term" value="F:metal ion binding"/>
    <property type="evidence" value="ECO:0007669"/>
    <property type="project" value="UniProtKB-KW"/>
</dbReference>
<dbReference type="InterPro" id="IPR024654">
    <property type="entry name" value="Calcineurin-like_PHP_lpxH"/>
</dbReference>
<feature type="domain" description="NTP pyrophosphohydrolase MazG-like" evidence="4">
    <location>
        <begin position="223"/>
        <end position="300"/>
    </location>
</feature>
<keyword evidence="2" id="KW-0479">Metal-binding</keyword>
<dbReference type="GO" id="GO:0046061">
    <property type="term" value="P:dATP catabolic process"/>
    <property type="evidence" value="ECO:0007669"/>
    <property type="project" value="TreeGrafter"/>
</dbReference>
<protein>
    <recommendedName>
        <fullName evidence="2">Phosphoesterase</fullName>
        <ecNumber evidence="2">3.1.4.-</ecNumber>
    </recommendedName>
</protein>
<dbReference type="FunFam" id="1.10.287.1080:FF:000001">
    <property type="entry name" value="Nucleoside triphosphate pyrophosphohydrolase"/>
    <property type="match status" value="1"/>
</dbReference>
<evidence type="ECO:0000256" key="2">
    <source>
        <dbReference type="RuleBase" id="RU362039"/>
    </source>
</evidence>
<dbReference type="InterPro" id="IPR029052">
    <property type="entry name" value="Metallo-depent_PP-like"/>
</dbReference>
<dbReference type="GO" id="GO:0046047">
    <property type="term" value="P:TTP catabolic process"/>
    <property type="evidence" value="ECO:0007669"/>
    <property type="project" value="TreeGrafter"/>
</dbReference>
<dbReference type="Gene3D" id="3.60.21.10">
    <property type="match status" value="1"/>
</dbReference>
<dbReference type="InterPro" id="IPR048015">
    <property type="entry name" value="NTP-PPase_MazG-like_N"/>
</dbReference>
<sequence>MKLMIASDLHGSAYYCKKMLDCYEKERADRLILLGDLLYHGPRNDLPRDYCPKEVINLLNQRKNQILCVRGNCEAEVDQMVLEFPVMAEYAIFFLDSRMIFATHGHVFHEQNLPPLQSGDILLHGHTHIWAAEKRSNYIYLNPGSVSIPKNGNVPTYMIYENHCFIIKDLQGTEVKRLDLTDSISSLKWDQIHSTNAAEAFDQFCQIVKQLRAENGCPWDRAQTHESLKACMIEEAYEVVEAIHRLSETKDAANLKEELGDVLLQVVLHSQIASEEGIFELKDVIDEINKKMIRRHPHVFGSQSVHCSDQVVENWEELKRQEKKEKGLERENELESIPKAFPALIRAQKLLKKSGVDQDNSVKDVLKTIQENLEKLEKKKEINRQAMIGSLLMDVANLASHYHINGEEALAKAVENRIRNFKKK</sequence>
<dbReference type="NCBIfam" id="TIGR00444">
    <property type="entry name" value="mazG"/>
    <property type="match status" value="1"/>
</dbReference>
<dbReference type="SUPFAM" id="SSF56300">
    <property type="entry name" value="Metallo-dependent phosphatases"/>
    <property type="match status" value="1"/>
</dbReference>
<dbReference type="SUPFAM" id="SSF101386">
    <property type="entry name" value="all-alpha NTP pyrophosphatases"/>
    <property type="match status" value="1"/>
</dbReference>
<dbReference type="GO" id="GO:0046052">
    <property type="term" value="P:UTP catabolic process"/>
    <property type="evidence" value="ECO:0007669"/>
    <property type="project" value="TreeGrafter"/>
</dbReference>
<comment type="caution">
    <text evidence="6">The sequence shown here is derived from an EMBL/GenBank/DDBJ whole genome shotgun (WGS) entry which is preliminary data.</text>
</comment>
<dbReference type="GO" id="GO:0047429">
    <property type="term" value="F:nucleoside triphosphate diphosphatase activity"/>
    <property type="evidence" value="ECO:0007669"/>
    <property type="project" value="TreeGrafter"/>
</dbReference>
<dbReference type="GO" id="GO:0046081">
    <property type="term" value="P:dUTP catabolic process"/>
    <property type="evidence" value="ECO:0007669"/>
    <property type="project" value="TreeGrafter"/>
</dbReference>
<dbReference type="AlphaFoldDB" id="A0A9D1EC52"/>
<dbReference type="EMBL" id="DVHN01000001">
    <property type="protein sequence ID" value="HIR87371.1"/>
    <property type="molecule type" value="Genomic_DNA"/>
</dbReference>
<name>A0A9D1EC52_9FIRM</name>
<dbReference type="PANTHER" id="PTHR30522:SF0">
    <property type="entry name" value="NUCLEOSIDE TRIPHOSPHATE PYROPHOSPHOHYDROLASE"/>
    <property type="match status" value="1"/>
</dbReference>
<evidence type="ECO:0000259" key="5">
    <source>
        <dbReference type="Pfam" id="PF12850"/>
    </source>
</evidence>
<accession>A0A9D1EC52</accession>
<evidence type="ECO:0000256" key="1">
    <source>
        <dbReference type="ARBA" id="ARBA00008950"/>
    </source>
</evidence>
<dbReference type="InterPro" id="IPR000979">
    <property type="entry name" value="Phosphodiesterase_MJ0936/Vps29"/>
</dbReference>
<keyword evidence="6" id="KW-0378">Hydrolase</keyword>
<dbReference type="NCBIfam" id="TIGR00040">
    <property type="entry name" value="yfcE"/>
    <property type="match status" value="1"/>
</dbReference>
<evidence type="ECO:0000313" key="6">
    <source>
        <dbReference type="EMBL" id="HIR87371.1"/>
    </source>
</evidence>
<evidence type="ECO:0000259" key="4">
    <source>
        <dbReference type="Pfam" id="PF03819"/>
    </source>
</evidence>
<organism evidence="6 7">
    <name type="scientific">Candidatus Fimimorpha faecalis</name>
    <dbReference type="NCBI Taxonomy" id="2840824"/>
    <lineage>
        <taxon>Bacteria</taxon>
        <taxon>Bacillati</taxon>
        <taxon>Bacillota</taxon>
        <taxon>Clostridia</taxon>
        <taxon>Eubacteriales</taxon>
        <taxon>Candidatus Fimimorpha</taxon>
    </lineage>
</organism>
<feature type="coiled-coil region" evidence="3">
    <location>
        <begin position="359"/>
        <end position="424"/>
    </location>
</feature>
<dbReference type="Gene3D" id="1.10.287.1080">
    <property type="entry name" value="MazG-like"/>
    <property type="match status" value="2"/>
</dbReference>
<reference evidence="6" key="2">
    <citation type="journal article" date="2021" name="PeerJ">
        <title>Extensive microbial diversity within the chicken gut microbiome revealed by metagenomics and culture.</title>
        <authorList>
            <person name="Gilroy R."/>
            <person name="Ravi A."/>
            <person name="Getino M."/>
            <person name="Pursley I."/>
            <person name="Horton D.L."/>
            <person name="Alikhan N.F."/>
            <person name="Baker D."/>
            <person name="Gharbi K."/>
            <person name="Hall N."/>
            <person name="Watson M."/>
            <person name="Adriaenssens E.M."/>
            <person name="Foster-Nyarko E."/>
            <person name="Jarju S."/>
            <person name="Secka A."/>
            <person name="Antonio M."/>
            <person name="Oren A."/>
            <person name="Chaudhuri R.R."/>
            <person name="La Ragione R."/>
            <person name="Hildebrand F."/>
            <person name="Pallen M.J."/>
        </authorList>
    </citation>
    <scope>NUCLEOTIDE SEQUENCE</scope>
    <source>
        <strain evidence="6">ChiW13-3771</strain>
    </source>
</reference>
<dbReference type="PANTHER" id="PTHR30522">
    <property type="entry name" value="NUCLEOSIDE TRIPHOSPHATE PYROPHOSPHOHYDROLASE"/>
    <property type="match status" value="1"/>
</dbReference>
<evidence type="ECO:0000256" key="3">
    <source>
        <dbReference type="SAM" id="Coils"/>
    </source>
</evidence>
<dbReference type="InterPro" id="IPR004518">
    <property type="entry name" value="MazG-like_dom"/>
</dbReference>
<dbReference type="InterPro" id="IPR041802">
    <property type="entry name" value="MPP_YfcE"/>
</dbReference>
<reference evidence="6" key="1">
    <citation type="submission" date="2020-10" db="EMBL/GenBank/DDBJ databases">
        <authorList>
            <person name="Gilroy R."/>
        </authorList>
    </citation>
    <scope>NUCLEOTIDE SEQUENCE</scope>
    <source>
        <strain evidence="6">ChiW13-3771</strain>
    </source>
</reference>